<evidence type="ECO:0000256" key="2">
    <source>
        <dbReference type="SAM" id="Phobius"/>
    </source>
</evidence>
<name>A0A150PUT4_SORCE</name>
<sequence length="64" mass="7154">MLSEGRADLIARFAYPLPALAIIAGAMLYPPDRRGENSPRRRLFRGGGSGIQRLRTRTSAWGRR</sequence>
<dbReference type="EMBL" id="JELY01000416">
    <property type="protein sequence ID" value="KYF59485.1"/>
    <property type="molecule type" value="Genomic_DNA"/>
</dbReference>
<reference evidence="3 4" key="1">
    <citation type="submission" date="2014-02" db="EMBL/GenBank/DDBJ databases">
        <title>The small core and large imbalanced accessory genome model reveals a collaborative survival strategy of Sorangium cellulosum strains in nature.</title>
        <authorList>
            <person name="Han K."/>
            <person name="Peng R."/>
            <person name="Blom J."/>
            <person name="Li Y.-Z."/>
        </authorList>
    </citation>
    <scope>NUCLEOTIDE SEQUENCE [LARGE SCALE GENOMIC DNA]</scope>
    <source>
        <strain evidence="3 4">So0157-25</strain>
    </source>
</reference>
<dbReference type="AlphaFoldDB" id="A0A150PUT4"/>
<evidence type="ECO:0000256" key="1">
    <source>
        <dbReference type="SAM" id="MobiDB-lite"/>
    </source>
</evidence>
<gene>
    <name evidence="3" type="ORF">BE08_35200</name>
</gene>
<proteinExistence type="predicted"/>
<dbReference type="Proteomes" id="UP000075420">
    <property type="component" value="Unassembled WGS sequence"/>
</dbReference>
<keyword evidence="2" id="KW-0472">Membrane</keyword>
<evidence type="ECO:0000313" key="4">
    <source>
        <dbReference type="Proteomes" id="UP000075420"/>
    </source>
</evidence>
<keyword evidence="2" id="KW-0812">Transmembrane</keyword>
<protein>
    <submittedName>
        <fullName evidence="3">Uncharacterized protein</fullName>
    </submittedName>
</protein>
<keyword evidence="2" id="KW-1133">Transmembrane helix</keyword>
<comment type="caution">
    <text evidence="3">The sequence shown here is derived from an EMBL/GenBank/DDBJ whole genome shotgun (WGS) entry which is preliminary data.</text>
</comment>
<feature type="region of interest" description="Disordered" evidence="1">
    <location>
        <begin position="32"/>
        <end position="64"/>
    </location>
</feature>
<feature type="transmembrane region" description="Helical" evidence="2">
    <location>
        <begin position="12"/>
        <end position="31"/>
    </location>
</feature>
<accession>A0A150PUT4</accession>
<evidence type="ECO:0000313" key="3">
    <source>
        <dbReference type="EMBL" id="KYF59485.1"/>
    </source>
</evidence>
<organism evidence="3 4">
    <name type="scientific">Sorangium cellulosum</name>
    <name type="common">Polyangium cellulosum</name>
    <dbReference type="NCBI Taxonomy" id="56"/>
    <lineage>
        <taxon>Bacteria</taxon>
        <taxon>Pseudomonadati</taxon>
        <taxon>Myxococcota</taxon>
        <taxon>Polyangia</taxon>
        <taxon>Polyangiales</taxon>
        <taxon>Polyangiaceae</taxon>
        <taxon>Sorangium</taxon>
    </lineage>
</organism>